<evidence type="ECO:0000313" key="1">
    <source>
        <dbReference type="EMBL" id="QEF97956.1"/>
    </source>
</evidence>
<accession>A0A5B9MCK5</accession>
<dbReference type="Proteomes" id="UP000321353">
    <property type="component" value="Chromosome"/>
</dbReference>
<dbReference type="AlphaFoldDB" id="A0A5B9MCK5"/>
<keyword evidence="2" id="KW-1185">Reference proteome</keyword>
<protein>
    <submittedName>
        <fullName evidence="1">Uncharacterized protein</fullName>
    </submittedName>
</protein>
<gene>
    <name evidence="1" type="ORF">Mal15_20020</name>
</gene>
<name>A0A5B9MCK5_9BACT</name>
<dbReference type="KEGG" id="smam:Mal15_20020"/>
<evidence type="ECO:0000313" key="2">
    <source>
        <dbReference type="Proteomes" id="UP000321353"/>
    </source>
</evidence>
<dbReference type="EMBL" id="CP036264">
    <property type="protein sequence ID" value="QEF97956.1"/>
    <property type="molecule type" value="Genomic_DNA"/>
</dbReference>
<sequence>MNPILVALILLLAALGGILCLMMFWRPKRRLCRAEVVQIIERFLSGEGGAYEWDDFLSLPIADPNLDRVRQQCVRVDWASKKGRESIERILAEIRGN</sequence>
<organism evidence="1 2">
    <name type="scientific">Stieleria maiorica</name>
    <dbReference type="NCBI Taxonomy" id="2795974"/>
    <lineage>
        <taxon>Bacteria</taxon>
        <taxon>Pseudomonadati</taxon>
        <taxon>Planctomycetota</taxon>
        <taxon>Planctomycetia</taxon>
        <taxon>Pirellulales</taxon>
        <taxon>Pirellulaceae</taxon>
        <taxon>Stieleria</taxon>
    </lineage>
</organism>
<proteinExistence type="predicted"/>
<dbReference type="RefSeq" id="WP_147867549.1">
    <property type="nucleotide sequence ID" value="NZ_CP036264.1"/>
</dbReference>
<reference evidence="1 2" key="1">
    <citation type="submission" date="2019-02" db="EMBL/GenBank/DDBJ databases">
        <title>Planctomycetal bacteria perform biofilm scaping via a novel small molecule.</title>
        <authorList>
            <person name="Jeske O."/>
            <person name="Boedeker C."/>
            <person name="Wiegand S."/>
            <person name="Breitling P."/>
            <person name="Kallscheuer N."/>
            <person name="Jogler M."/>
            <person name="Rohde M."/>
            <person name="Petersen J."/>
            <person name="Medema M.H."/>
            <person name="Surup F."/>
            <person name="Jogler C."/>
        </authorList>
    </citation>
    <scope>NUCLEOTIDE SEQUENCE [LARGE SCALE GENOMIC DNA]</scope>
    <source>
        <strain evidence="1 2">Mal15</strain>
    </source>
</reference>